<dbReference type="KEGG" id="mvo:Mvol_0391"/>
<dbReference type="AlphaFoldDB" id="D7DSE1"/>
<dbReference type="OrthoDB" id="60412at2157"/>
<protein>
    <submittedName>
        <fullName evidence="1">Uncharacterized protein</fullName>
    </submittedName>
</protein>
<evidence type="ECO:0000313" key="2">
    <source>
        <dbReference type="Proteomes" id="UP000007722"/>
    </source>
</evidence>
<keyword evidence="2" id="KW-1185">Reference proteome</keyword>
<gene>
    <name evidence="1" type="ordered locus">Mvol_0391</name>
</gene>
<dbReference type="HOGENOM" id="CLU_887427_0_0_2"/>
<accession>D7DSE1</accession>
<evidence type="ECO:0000313" key="1">
    <source>
        <dbReference type="EMBL" id="ADI36051.1"/>
    </source>
</evidence>
<dbReference type="STRING" id="456320.Mvol_0391"/>
<name>D7DSE1_METV3</name>
<dbReference type="InParanoid" id="D7DSE1"/>
<reference evidence="1 2" key="1">
    <citation type="submission" date="2010-05" db="EMBL/GenBank/DDBJ databases">
        <title>Complete sequence of Methanococcus voltae A3.</title>
        <authorList>
            <consortium name="US DOE Joint Genome Institute"/>
            <person name="Lucas S."/>
            <person name="Copeland A."/>
            <person name="Lapidus A."/>
            <person name="Cheng J.-F."/>
            <person name="Bruce D."/>
            <person name="Goodwin L."/>
            <person name="Pitluck S."/>
            <person name="Lowry S."/>
            <person name="Clum A."/>
            <person name="Land M."/>
            <person name="Hauser L."/>
            <person name="Kyrpides N."/>
            <person name="Mikhailova N."/>
            <person name="Whitman W.B."/>
            <person name="Woyke T."/>
        </authorList>
    </citation>
    <scope>NUCLEOTIDE SEQUENCE [LARGE SCALE GENOMIC DNA]</scope>
    <source>
        <strain evidence="2">ATCC BAA-1334 / A3</strain>
    </source>
</reference>
<sequence length="331" mass="39151">MYKILKMVENMEDNELKDFVDVLYQYYINKEINLSDGKLKQYGIFREVDELLIYDKKGPLYISLHNFNEIPLFRTEIESIEYIKSMKLTPETPYDELTEFEKGMLTENLIQKAKNKVPIGYKKLIEDVLMGNDYWIINKNGEKTHLCKYVAYLNALCKIGKLNEAKYALKTKSMENHMENLKDYRILLAKSISIFDNLIPKNIKYANIDYKFMGKRRRHEEYSMLCQYVHVNKNLSETIMSKLGLNNNSLLKKYYPVLVHTAYTNPDISYLMPFFIFDGFENVSVYAKIPKLLKLKYNIDFKGMDLTGNNIYFGNWSKKQLKSYLRPGERV</sequence>
<dbReference type="EMBL" id="CP002057">
    <property type="protein sequence ID" value="ADI36051.1"/>
    <property type="molecule type" value="Genomic_DNA"/>
</dbReference>
<dbReference type="FunCoup" id="D7DSE1">
    <property type="interactions" value="5"/>
</dbReference>
<dbReference type="eggNOG" id="arCOG00433">
    <property type="taxonomic scope" value="Archaea"/>
</dbReference>
<dbReference type="Proteomes" id="UP000007722">
    <property type="component" value="Chromosome"/>
</dbReference>
<organism evidence="1 2">
    <name type="scientific">Methanococcus voltae (strain ATCC BAA-1334 / A3)</name>
    <dbReference type="NCBI Taxonomy" id="456320"/>
    <lineage>
        <taxon>Archaea</taxon>
        <taxon>Methanobacteriati</taxon>
        <taxon>Methanobacteriota</taxon>
        <taxon>Methanomada group</taxon>
        <taxon>Methanococci</taxon>
        <taxon>Methanococcales</taxon>
        <taxon>Methanococcaceae</taxon>
        <taxon>Methanococcus</taxon>
    </lineage>
</organism>
<proteinExistence type="predicted"/>